<dbReference type="Proteomes" id="UP000541444">
    <property type="component" value="Unassembled WGS sequence"/>
</dbReference>
<comment type="caution">
    <text evidence="2">The sequence shown here is derived from an EMBL/GenBank/DDBJ whole genome shotgun (WGS) entry which is preliminary data.</text>
</comment>
<organism evidence="2 3">
    <name type="scientific">Kingdonia uniflora</name>
    <dbReference type="NCBI Taxonomy" id="39325"/>
    <lineage>
        <taxon>Eukaryota</taxon>
        <taxon>Viridiplantae</taxon>
        <taxon>Streptophyta</taxon>
        <taxon>Embryophyta</taxon>
        <taxon>Tracheophyta</taxon>
        <taxon>Spermatophyta</taxon>
        <taxon>Magnoliopsida</taxon>
        <taxon>Ranunculales</taxon>
        <taxon>Circaeasteraceae</taxon>
        <taxon>Kingdonia</taxon>
    </lineage>
</organism>
<dbReference type="InterPro" id="IPR016024">
    <property type="entry name" value="ARM-type_fold"/>
</dbReference>
<sequence>MATSRKAAIEANKATTEILVQQLSNGTQGAKIVAAHKLRLLAKTRKENRACIAESNYGGSRVLGLVVEVLRFGITTEARKNAAATLFSLSTVHEYKKRISVEDGAVKALEKLLSEGSSREKKDAITT</sequence>
<gene>
    <name evidence="2" type="ORF">GIB67_031214</name>
</gene>
<dbReference type="SUPFAM" id="SSF48371">
    <property type="entry name" value="ARM repeat"/>
    <property type="match status" value="1"/>
</dbReference>
<keyword evidence="3" id="KW-1185">Reference proteome</keyword>
<dbReference type="OrthoDB" id="629492at2759"/>
<dbReference type="PANTHER" id="PTHR23315:SF266">
    <property type="entry name" value="U-BOX DOMAIN-CONTAINING PROTEIN 17"/>
    <property type="match status" value="1"/>
</dbReference>
<proteinExistence type="predicted"/>
<evidence type="ECO:0000256" key="1">
    <source>
        <dbReference type="ARBA" id="ARBA00022786"/>
    </source>
</evidence>
<evidence type="ECO:0000313" key="2">
    <source>
        <dbReference type="EMBL" id="KAF6167631.1"/>
    </source>
</evidence>
<dbReference type="PANTHER" id="PTHR23315">
    <property type="entry name" value="U BOX DOMAIN-CONTAINING"/>
    <property type="match status" value="1"/>
</dbReference>
<dbReference type="Gene3D" id="1.25.10.10">
    <property type="entry name" value="Leucine-rich Repeat Variant"/>
    <property type="match status" value="1"/>
</dbReference>
<dbReference type="EMBL" id="JACGCM010000723">
    <property type="protein sequence ID" value="KAF6167631.1"/>
    <property type="molecule type" value="Genomic_DNA"/>
</dbReference>
<dbReference type="AlphaFoldDB" id="A0A7J7NK54"/>
<name>A0A7J7NK54_9MAGN</name>
<protein>
    <submittedName>
        <fullName evidence="2">Uncharacterized protein</fullName>
    </submittedName>
</protein>
<dbReference type="InterPro" id="IPR011989">
    <property type="entry name" value="ARM-like"/>
</dbReference>
<evidence type="ECO:0000313" key="3">
    <source>
        <dbReference type="Proteomes" id="UP000541444"/>
    </source>
</evidence>
<keyword evidence="1" id="KW-0833">Ubl conjugation pathway</keyword>
<accession>A0A7J7NK54</accession>
<reference evidence="2 3" key="1">
    <citation type="journal article" date="2020" name="IScience">
        <title>Genome Sequencing of the Endangered Kingdonia uniflora (Circaeasteraceae, Ranunculales) Reveals Potential Mechanisms of Evolutionary Specialization.</title>
        <authorList>
            <person name="Sun Y."/>
            <person name="Deng T."/>
            <person name="Zhang A."/>
            <person name="Moore M.J."/>
            <person name="Landis J.B."/>
            <person name="Lin N."/>
            <person name="Zhang H."/>
            <person name="Zhang X."/>
            <person name="Huang J."/>
            <person name="Zhang X."/>
            <person name="Sun H."/>
            <person name="Wang H."/>
        </authorList>
    </citation>
    <scope>NUCLEOTIDE SEQUENCE [LARGE SCALE GENOMIC DNA]</scope>
    <source>
        <strain evidence="2">TB1705</strain>
        <tissue evidence="2">Leaf</tissue>
    </source>
</reference>